<gene>
    <name evidence="1" type="ORF">IAB00_04515</name>
</gene>
<dbReference type="AlphaFoldDB" id="A0A9D1HK19"/>
<comment type="caution">
    <text evidence="1">The sequence shown here is derived from an EMBL/GenBank/DDBJ whole genome shotgun (WGS) entry which is preliminary data.</text>
</comment>
<evidence type="ECO:0000313" key="1">
    <source>
        <dbReference type="EMBL" id="HIU10495.1"/>
    </source>
</evidence>
<dbReference type="SUPFAM" id="SSF52540">
    <property type="entry name" value="P-loop containing nucleoside triphosphate hydrolases"/>
    <property type="match status" value="1"/>
</dbReference>
<dbReference type="PANTHER" id="PTHR42935:SF1">
    <property type="entry name" value="SLR0930 PROTEIN"/>
    <property type="match status" value="1"/>
</dbReference>
<dbReference type="InterPro" id="IPR027417">
    <property type="entry name" value="P-loop_NTPase"/>
</dbReference>
<evidence type="ECO:0000313" key="2">
    <source>
        <dbReference type="Proteomes" id="UP000824124"/>
    </source>
</evidence>
<name>A0A9D1HK19_9FIRM</name>
<accession>A0A9D1HK19</accession>
<dbReference type="GO" id="GO:0005524">
    <property type="term" value="F:ATP binding"/>
    <property type="evidence" value="ECO:0007669"/>
    <property type="project" value="UniProtKB-KW"/>
</dbReference>
<dbReference type="Gene3D" id="3.40.50.300">
    <property type="entry name" value="P-loop containing nucleotide triphosphate hydrolases"/>
    <property type="match status" value="1"/>
</dbReference>
<dbReference type="PANTHER" id="PTHR42935">
    <property type="entry name" value="SLR0930 PROTEIN"/>
    <property type="match status" value="1"/>
</dbReference>
<proteinExistence type="predicted"/>
<dbReference type="Pfam" id="PF05673">
    <property type="entry name" value="DUF815"/>
    <property type="match status" value="1"/>
</dbReference>
<keyword evidence="1" id="KW-0547">Nucleotide-binding</keyword>
<reference evidence="1" key="1">
    <citation type="submission" date="2020-10" db="EMBL/GenBank/DDBJ databases">
        <authorList>
            <person name="Gilroy R."/>
        </authorList>
    </citation>
    <scope>NUCLEOTIDE SEQUENCE</scope>
    <source>
        <strain evidence="1">2830</strain>
    </source>
</reference>
<dbReference type="InterPro" id="IPR008533">
    <property type="entry name" value="DUF815"/>
</dbReference>
<reference evidence="1" key="2">
    <citation type="journal article" date="2021" name="PeerJ">
        <title>Extensive microbial diversity within the chicken gut microbiome revealed by metagenomics and culture.</title>
        <authorList>
            <person name="Gilroy R."/>
            <person name="Ravi A."/>
            <person name="Getino M."/>
            <person name="Pursley I."/>
            <person name="Horton D.L."/>
            <person name="Alikhan N.F."/>
            <person name="Baker D."/>
            <person name="Gharbi K."/>
            <person name="Hall N."/>
            <person name="Watson M."/>
            <person name="Adriaenssens E.M."/>
            <person name="Foster-Nyarko E."/>
            <person name="Jarju S."/>
            <person name="Secka A."/>
            <person name="Antonio M."/>
            <person name="Oren A."/>
            <person name="Chaudhuri R.R."/>
            <person name="La Ragione R."/>
            <person name="Hildebrand F."/>
            <person name="Pallen M.J."/>
        </authorList>
    </citation>
    <scope>NUCLEOTIDE SEQUENCE</scope>
    <source>
        <strain evidence="1">2830</strain>
    </source>
</reference>
<protein>
    <submittedName>
        <fullName evidence="1">ATP-binding protein</fullName>
    </submittedName>
</protein>
<dbReference type="Proteomes" id="UP000824124">
    <property type="component" value="Unassembled WGS sequence"/>
</dbReference>
<sequence>MMEEQKLLLFAGLLEDDFVRALARHDDNAATRALCQQLCKGGLGWRPVENYVLWLLLKEPSLLALRAAAGEYLAASLMAQAAVEIAVLQGWLQACHKPDWLQSADDPDWLPDSLTSWVTDQADHVAENLAGFYQRFGFGELALHRVWRWDGRLTPVHDFDAITLSDLIGYQSQKEEVMQNTRLFVRTGRGNNLLLYGARGTGKSSLIKAVANELAAEGLCLVELPLDRIADLPHLQAVLSRQPRHYIIYIDDLSFEKADQDYKLTKAVLEGSVAALGGNVLIYATSNRRHLIVENWQDREGARHENGEVRAADSMSEKLSLADRFGQTVLFTTPNQEEYLRIVAALAEADGVTLPQAELRERALQWALWQNGCSGRTARQFVNSLTAGGVK</sequence>
<organism evidence="1 2">
    <name type="scientific">Candidatus Avidehalobacter gallistercoris</name>
    <dbReference type="NCBI Taxonomy" id="2840694"/>
    <lineage>
        <taxon>Bacteria</taxon>
        <taxon>Bacillati</taxon>
        <taxon>Bacillota</taxon>
        <taxon>Clostridia</taxon>
        <taxon>Eubacteriales</taxon>
        <taxon>Peptococcaceae</taxon>
        <taxon>Peptococcaceae incertae sedis</taxon>
        <taxon>Candidatus Avidehalobacter</taxon>
    </lineage>
</organism>
<dbReference type="EMBL" id="DVMH01000022">
    <property type="protein sequence ID" value="HIU10495.1"/>
    <property type="molecule type" value="Genomic_DNA"/>
</dbReference>
<keyword evidence="1" id="KW-0067">ATP-binding</keyword>